<evidence type="ECO:0000313" key="1">
    <source>
        <dbReference type="EMBL" id="XAI70033.1"/>
    </source>
</evidence>
<name>A0AAU6W0N7_9CAUD</name>
<accession>A0AAU6W0N7</accession>
<protein>
    <submittedName>
        <fullName evidence="1">Uncharacterized protein</fullName>
    </submittedName>
</protein>
<reference evidence="1" key="1">
    <citation type="journal article" date="2024" name="J. Gen. Virol.">
        <title>Novel phages of Pseudomonas syringae unveil numerous potential auxiliary metabolic genes.</title>
        <authorList>
            <person name="Feltin C."/>
            <person name="Garneau J.R."/>
            <person name="Morris C.E."/>
            <person name="Berard A."/>
            <person name="Torres-Barcelo C."/>
        </authorList>
    </citation>
    <scope>NUCLEOTIDE SEQUENCE</scope>
</reference>
<sequence length="163" mass="18092">MAMVFDKEKNYAEFGNAFFRGRLKGATGEARFKLTADTINAVNTVNIKGAAVTYNFYQKYVNVQSTQPLSVIVDVWDDGVFIELLVYGQGCQAVFVDGVRRPRYNGKAVNHPCLPHNEILQMAKGQHTVTLTHLGNVASTDGFIFVKYIRPTGSDGRPGFEDH</sequence>
<organism evidence="1">
    <name type="scientific">Pseudomonas phage Nican01</name>
    <dbReference type="NCBI Taxonomy" id="3138540"/>
    <lineage>
        <taxon>Viruses</taxon>
        <taxon>Duplodnaviria</taxon>
        <taxon>Heunggongvirae</taxon>
        <taxon>Uroviricota</taxon>
        <taxon>Caudoviricetes</taxon>
        <taxon>Nickievirus</taxon>
    </lineage>
</organism>
<gene>
    <name evidence="1" type="ORF">Nican01_00020</name>
</gene>
<proteinExistence type="predicted"/>
<dbReference type="EMBL" id="PP179318">
    <property type="protein sequence ID" value="XAI70033.1"/>
    <property type="molecule type" value="Genomic_DNA"/>
</dbReference>